<evidence type="ECO:0008006" key="3">
    <source>
        <dbReference type="Google" id="ProtNLM"/>
    </source>
</evidence>
<name>A0A1W1XK12_9NEIS</name>
<gene>
    <name evidence="1" type="ORF">SAMN02745857_01761</name>
</gene>
<keyword evidence="2" id="KW-1185">Reference proteome</keyword>
<dbReference type="RefSeq" id="WP_084090425.1">
    <property type="nucleotide sequence ID" value="NZ_FWXD01000009.1"/>
</dbReference>
<protein>
    <recommendedName>
        <fullName evidence="3">Fe-S protein</fullName>
    </recommendedName>
</protein>
<accession>A0A1W1XK12</accession>
<dbReference type="OrthoDB" id="5296987at2"/>
<dbReference type="PANTHER" id="PTHR35175:SF1">
    <property type="entry name" value="OXIDOREDUCTASE"/>
    <property type="match status" value="1"/>
</dbReference>
<dbReference type="PANTHER" id="PTHR35175">
    <property type="entry name" value="DUF1289 DOMAIN-CONTAINING PROTEIN"/>
    <property type="match status" value="1"/>
</dbReference>
<dbReference type="AlphaFoldDB" id="A0A1W1XK12"/>
<evidence type="ECO:0000313" key="1">
    <source>
        <dbReference type="EMBL" id="SMC24147.1"/>
    </source>
</evidence>
<reference evidence="1 2" key="1">
    <citation type="submission" date="2017-04" db="EMBL/GenBank/DDBJ databases">
        <authorList>
            <person name="Afonso C.L."/>
            <person name="Miller P.J."/>
            <person name="Scott M.A."/>
            <person name="Spackman E."/>
            <person name="Goraichik I."/>
            <person name="Dimitrov K.M."/>
            <person name="Suarez D.L."/>
            <person name="Swayne D.E."/>
        </authorList>
    </citation>
    <scope>NUCLEOTIDE SEQUENCE [LARGE SCALE GENOMIC DNA]</scope>
    <source>
        <strain evidence="1 2">DSM 23236</strain>
    </source>
</reference>
<sequence length="70" mass="7779">MSANSRPDSPCVAICSTALGDDICRGCGRTFFEVANWVAMSTAEKDEVWQRLEQHWATQGLPPPWLARGR</sequence>
<organism evidence="1 2">
    <name type="scientific">Andreprevotia lacus DSM 23236</name>
    <dbReference type="NCBI Taxonomy" id="1121001"/>
    <lineage>
        <taxon>Bacteria</taxon>
        <taxon>Pseudomonadati</taxon>
        <taxon>Pseudomonadota</taxon>
        <taxon>Betaproteobacteria</taxon>
        <taxon>Neisseriales</taxon>
        <taxon>Chitinibacteraceae</taxon>
        <taxon>Andreprevotia</taxon>
    </lineage>
</organism>
<dbReference type="InterPro" id="IPR010710">
    <property type="entry name" value="DUF1289"/>
</dbReference>
<dbReference type="EMBL" id="FWXD01000009">
    <property type="protein sequence ID" value="SMC24147.1"/>
    <property type="molecule type" value="Genomic_DNA"/>
</dbReference>
<dbReference type="Proteomes" id="UP000192761">
    <property type="component" value="Unassembled WGS sequence"/>
</dbReference>
<dbReference type="STRING" id="1121001.SAMN02745857_01761"/>
<dbReference type="Pfam" id="PF06945">
    <property type="entry name" value="DUF1289"/>
    <property type="match status" value="1"/>
</dbReference>
<evidence type="ECO:0000313" key="2">
    <source>
        <dbReference type="Proteomes" id="UP000192761"/>
    </source>
</evidence>
<proteinExistence type="predicted"/>